<name>A0A2I1X938_NEISI</name>
<proteinExistence type="predicted"/>
<dbReference type="EMBL" id="PKJO01000031">
    <property type="protein sequence ID" value="PLA39147.1"/>
    <property type="molecule type" value="Genomic_DNA"/>
</dbReference>
<dbReference type="AlphaFoldDB" id="A0A2I1X938"/>
<evidence type="ECO:0000313" key="2">
    <source>
        <dbReference type="Proteomes" id="UP000234767"/>
    </source>
</evidence>
<evidence type="ECO:0000313" key="1">
    <source>
        <dbReference type="EMBL" id="PLA39147.1"/>
    </source>
</evidence>
<organism evidence="1 2">
    <name type="scientific">Neisseria sicca</name>
    <dbReference type="NCBI Taxonomy" id="490"/>
    <lineage>
        <taxon>Bacteria</taxon>
        <taxon>Pseudomonadati</taxon>
        <taxon>Pseudomonadota</taxon>
        <taxon>Betaproteobacteria</taxon>
        <taxon>Neisseriales</taxon>
        <taxon>Neisseriaceae</taxon>
        <taxon>Neisseria</taxon>
    </lineage>
</organism>
<reference evidence="1 2" key="1">
    <citation type="submission" date="2017-12" db="EMBL/GenBank/DDBJ databases">
        <title>Phylogenetic diversity of female urinary microbiome.</title>
        <authorList>
            <person name="Thomas-White K."/>
            <person name="Wolfe A.J."/>
        </authorList>
    </citation>
    <scope>NUCLEOTIDE SEQUENCE [LARGE SCALE GENOMIC DNA]</scope>
    <source>
        <strain evidence="1 2">UMB0321</strain>
    </source>
</reference>
<comment type="caution">
    <text evidence="1">The sequence shown here is derived from an EMBL/GenBank/DDBJ whole genome shotgun (WGS) entry which is preliminary data.</text>
</comment>
<protein>
    <submittedName>
        <fullName evidence="1">Uncharacterized protein</fullName>
    </submittedName>
</protein>
<gene>
    <name evidence="1" type="ORF">CYK00_12275</name>
</gene>
<dbReference type="Proteomes" id="UP000234767">
    <property type="component" value="Unassembled WGS sequence"/>
</dbReference>
<dbReference type="RefSeq" id="WP_101810960.1">
    <property type="nucleotide sequence ID" value="NZ_PKJO01000031.1"/>
</dbReference>
<accession>A0A2I1X938</accession>
<sequence length="178" mass="19873">MKKEVMVYMARVTRGMVGRLIPRNPEGFEQLSGNQIRFVCFPVEEGGYCPETVVILEQSDSATFGYARERLFIESNGEKMPCIGFLADGNAALEMEQLSLASRISSLFLLSREEWAAFPDMELEVLARGMTAKGVALVCDGWCDEQAFADGAFLERFREVAKHLNAKRPMTVYAGIVQ</sequence>